<dbReference type="InterPro" id="IPR006652">
    <property type="entry name" value="Kelch_1"/>
</dbReference>
<reference evidence="4 5" key="1">
    <citation type="submission" date="2024-02" db="EMBL/GenBank/DDBJ databases">
        <title>Chromosome-scale genome assembly of the rough periwinkle Littorina saxatilis.</title>
        <authorList>
            <person name="De Jode A."/>
            <person name="Faria R."/>
            <person name="Formenti G."/>
            <person name="Sims Y."/>
            <person name="Smith T.P."/>
            <person name="Tracey A."/>
            <person name="Wood J.M.D."/>
            <person name="Zagrodzka Z.B."/>
            <person name="Johannesson K."/>
            <person name="Butlin R.K."/>
            <person name="Leder E.H."/>
        </authorList>
    </citation>
    <scope>NUCLEOTIDE SEQUENCE [LARGE SCALE GENOMIC DNA]</scope>
    <source>
        <strain evidence="4">Snail1</strain>
        <tissue evidence="4">Muscle</tissue>
    </source>
</reference>
<dbReference type="PANTHER" id="PTHR45632:SF3">
    <property type="entry name" value="KELCH-LIKE PROTEIN 32"/>
    <property type="match status" value="1"/>
</dbReference>
<dbReference type="InterPro" id="IPR015915">
    <property type="entry name" value="Kelch-typ_b-propeller"/>
</dbReference>
<dbReference type="EMBL" id="JBAMIC010000018">
    <property type="protein sequence ID" value="KAK7094810.1"/>
    <property type="molecule type" value="Genomic_DNA"/>
</dbReference>
<keyword evidence="1" id="KW-0880">Kelch repeat</keyword>
<keyword evidence="2" id="KW-0677">Repeat</keyword>
<dbReference type="Pfam" id="PF01344">
    <property type="entry name" value="Kelch_1"/>
    <property type="match status" value="1"/>
</dbReference>
<dbReference type="Gene3D" id="2.120.10.80">
    <property type="entry name" value="Kelch-type beta propeller"/>
    <property type="match status" value="2"/>
</dbReference>
<name>A0AAN9AYV0_9CAEN</name>
<dbReference type="SUPFAM" id="SSF117281">
    <property type="entry name" value="Kelch motif"/>
    <property type="match status" value="2"/>
</dbReference>
<keyword evidence="5" id="KW-1185">Reference proteome</keyword>
<proteinExistence type="predicted"/>
<dbReference type="AlphaFoldDB" id="A0AAN9AYV0"/>
<dbReference type="Pfam" id="PF24681">
    <property type="entry name" value="Kelch_KLHDC2_KLHL20_DRC7"/>
    <property type="match status" value="1"/>
</dbReference>
<dbReference type="PANTHER" id="PTHR45632">
    <property type="entry name" value="LD33804P"/>
    <property type="match status" value="1"/>
</dbReference>
<evidence type="ECO:0000313" key="5">
    <source>
        <dbReference type="Proteomes" id="UP001374579"/>
    </source>
</evidence>
<protein>
    <submittedName>
        <fullName evidence="4">Uncharacterized protein</fullName>
    </submittedName>
</protein>
<sequence>MKKQSAGGFLVQEEMTTPTSDVTDDRSVSSNDDSSSYCVSAGGDLPMEQRLYVINRAGTGEASYLQVSPDRQHIVSYRLRTEVWRPIVDLTNFGIAVIDNHLYIIGGFDRRHARHHNRVVRFDPSEGTWSTCASMKIARAKFGVCTSGKKIYVCGGEKSDGRVTGSCEVYDPESDEWSKAGMLPQPRANLVCAAHRKELYCAGGYNGNTSHKNLWMYEQYRWGEVDEHYPHVLPACMDRCAVTVHDNTIYFIGGVVAKQKDKEEKPKFITERRAFSYATCISAVGRTDNTSRASDLISPWNFKISPMNYARHSAGAVALGNKIYVVGGTSLETGQQVRIAERLDTRTGLWEEDFNFRKGDVSNVACTLLAVPKIPVSERKMAYRLKWVMW</sequence>
<gene>
    <name evidence="4" type="ORF">V1264_006310</name>
</gene>
<accession>A0AAN9AYV0</accession>
<dbReference type="SMART" id="SM00612">
    <property type="entry name" value="Kelch"/>
    <property type="match status" value="3"/>
</dbReference>
<feature type="region of interest" description="Disordered" evidence="3">
    <location>
        <begin position="1"/>
        <end position="35"/>
    </location>
</feature>
<organism evidence="4 5">
    <name type="scientific">Littorina saxatilis</name>
    <dbReference type="NCBI Taxonomy" id="31220"/>
    <lineage>
        <taxon>Eukaryota</taxon>
        <taxon>Metazoa</taxon>
        <taxon>Spiralia</taxon>
        <taxon>Lophotrochozoa</taxon>
        <taxon>Mollusca</taxon>
        <taxon>Gastropoda</taxon>
        <taxon>Caenogastropoda</taxon>
        <taxon>Littorinimorpha</taxon>
        <taxon>Littorinoidea</taxon>
        <taxon>Littorinidae</taxon>
        <taxon>Littorina</taxon>
    </lineage>
</organism>
<comment type="caution">
    <text evidence="4">The sequence shown here is derived from an EMBL/GenBank/DDBJ whole genome shotgun (WGS) entry which is preliminary data.</text>
</comment>
<evidence type="ECO:0000256" key="2">
    <source>
        <dbReference type="ARBA" id="ARBA00022737"/>
    </source>
</evidence>
<evidence type="ECO:0000256" key="1">
    <source>
        <dbReference type="ARBA" id="ARBA00022441"/>
    </source>
</evidence>
<dbReference type="Proteomes" id="UP001374579">
    <property type="component" value="Unassembled WGS sequence"/>
</dbReference>
<evidence type="ECO:0000256" key="3">
    <source>
        <dbReference type="SAM" id="MobiDB-lite"/>
    </source>
</evidence>
<evidence type="ECO:0000313" key="4">
    <source>
        <dbReference type="EMBL" id="KAK7094810.1"/>
    </source>
</evidence>